<accession>A0A8J4WF53</accession>
<dbReference type="EMBL" id="LUCH01005695">
    <property type="protein sequence ID" value="KAF5397854.1"/>
    <property type="molecule type" value="Genomic_DNA"/>
</dbReference>
<name>A0A8J4WF53_9TREM</name>
<sequence>MEPHFNRRHGATDRTFSLVNRKTGRVTYHVELQSSVWVRHANQLRTSFQPVTVPSSPATPLDVLLDTFDLSPDVSAAAPNPDAHPPTICTPRRWTDRSQRQVVHIQVNPRQ</sequence>
<evidence type="ECO:0000313" key="1">
    <source>
        <dbReference type="EMBL" id="KAF5397854.1"/>
    </source>
</evidence>
<gene>
    <name evidence="1" type="ORF">PHET_08968</name>
</gene>
<reference evidence="1" key="1">
    <citation type="submission" date="2019-05" db="EMBL/GenBank/DDBJ databases">
        <title>Annotation for the trematode Paragonimus heterotremus.</title>
        <authorList>
            <person name="Choi Y.-J."/>
        </authorList>
    </citation>
    <scope>NUCLEOTIDE SEQUENCE</scope>
    <source>
        <strain evidence="1">LC</strain>
    </source>
</reference>
<evidence type="ECO:0000313" key="2">
    <source>
        <dbReference type="Proteomes" id="UP000748531"/>
    </source>
</evidence>
<organism evidence="1 2">
    <name type="scientific">Paragonimus heterotremus</name>
    <dbReference type="NCBI Taxonomy" id="100268"/>
    <lineage>
        <taxon>Eukaryota</taxon>
        <taxon>Metazoa</taxon>
        <taxon>Spiralia</taxon>
        <taxon>Lophotrochozoa</taxon>
        <taxon>Platyhelminthes</taxon>
        <taxon>Trematoda</taxon>
        <taxon>Digenea</taxon>
        <taxon>Plagiorchiida</taxon>
        <taxon>Troglotremata</taxon>
        <taxon>Troglotrematidae</taxon>
        <taxon>Paragonimus</taxon>
    </lineage>
</organism>
<keyword evidence="2" id="KW-1185">Reference proteome</keyword>
<dbReference type="OrthoDB" id="6303140at2759"/>
<protein>
    <submittedName>
        <fullName evidence="1">Uncharacterized protein</fullName>
    </submittedName>
</protein>
<dbReference type="AlphaFoldDB" id="A0A8J4WF53"/>
<dbReference type="Proteomes" id="UP000748531">
    <property type="component" value="Unassembled WGS sequence"/>
</dbReference>
<comment type="caution">
    <text evidence="1">The sequence shown here is derived from an EMBL/GenBank/DDBJ whole genome shotgun (WGS) entry which is preliminary data.</text>
</comment>
<proteinExistence type="predicted"/>